<feature type="chain" id="PRO_5044750273" description="Galaxin-like repeats domain-containing protein" evidence="1">
    <location>
        <begin position="22"/>
        <end position="228"/>
    </location>
</feature>
<dbReference type="Proteomes" id="UP001519460">
    <property type="component" value="Unassembled WGS sequence"/>
</dbReference>
<dbReference type="InterPro" id="IPR055284">
    <property type="entry name" value="Galaxin-like"/>
</dbReference>
<dbReference type="Pfam" id="PF24748">
    <property type="entry name" value="Galaxin_repeat"/>
    <property type="match status" value="1"/>
</dbReference>
<comment type="caution">
    <text evidence="3">The sequence shown here is derived from an EMBL/GenBank/DDBJ whole genome shotgun (WGS) entry which is preliminary data.</text>
</comment>
<evidence type="ECO:0000256" key="1">
    <source>
        <dbReference type="SAM" id="SignalP"/>
    </source>
</evidence>
<evidence type="ECO:0000313" key="4">
    <source>
        <dbReference type="Proteomes" id="UP001519460"/>
    </source>
</evidence>
<sequence length="228" mass="25700">MILYPVVTVAALVCFCDSVQAQDHQNVWSSGPRVTLQPGESLRIHFVREVGSETYLVRLARVKGRRTHLIRQQTVSINVPYLFESVPRYGRNLDCRPHDHVTHICCGGEISPRVPNADCCRHAVYNNHTQICCDGTVHHRLDNAECCGDKVYNSKVRICCEGEVHRRYHDSKCCGNKAYRGEKQICCNGKIKKRFPGAECCGSRAYNPLTHICCSGGRLIRRKPNASC</sequence>
<dbReference type="AlphaFoldDB" id="A0ABD0KKZ2"/>
<dbReference type="InterPro" id="IPR056601">
    <property type="entry name" value="Galaxin_dom"/>
</dbReference>
<gene>
    <name evidence="3" type="ORF">BaRGS_00021321</name>
</gene>
<feature type="domain" description="Galaxin-like repeats" evidence="2">
    <location>
        <begin position="98"/>
        <end position="216"/>
    </location>
</feature>
<reference evidence="3 4" key="1">
    <citation type="journal article" date="2023" name="Sci. Data">
        <title>Genome assembly of the Korean intertidal mud-creeper Batillaria attramentaria.</title>
        <authorList>
            <person name="Patra A.K."/>
            <person name="Ho P.T."/>
            <person name="Jun S."/>
            <person name="Lee S.J."/>
            <person name="Kim Y."/>
            <person name="Won Y.J."/>
        </authorList>
    </citation>
    <scope>NUCLEOTIDE SEQUENCE [LARGE SCALE GENOMIC DNA]</scope>
    <source>
        <strain evidence="3">Wonlab-2016</strain>
    </source>
</reference>
<dbReference type="PANTHER" id="PTHR34490:SF3">
    <property type="entry name" value="GALAXIN-LIKE ISOFORM X2"/>
    <property type="match status" value="1"/>
</dbReference>
<evidence type="ECO:0000259" key="2">
    <source>
        <dbReference type="Pfam" id="PF24748"/>
    </source>
</evidence>
<proteinExistence type="predicted"/>
<keyword evidence="1" id="KW-0732">Signal</keyword>
<organism evidence="3 4">
    <name type="scientific">Batillaria attramentaria</name>
    <dbReference type="NCBI Taxonomy" id="370345"/>
    <lineage>
        <taxon>Eukaryota</taxon>
        <taxon>Metazoa</taxon>
        <taxon>Spiralia</taxon>
        <taxon>Lophotrochozoa</taxon>
        <taxon>Mollusca</taxon>
        <taxon>Gastropoda</taxon>
        <taxon>Caenogastropoda</taxon>
        <taxon>Sorbeoconcha</taxon>
        <taxon>Cerithioidea</taxon>
        <taxon>Batillariidae</taxon>
        <taxon>Batillaria</taxon>
    </lineage>
</organism>
<evidence type="ECO:0000313" key="3">
    <source>
        <dbReference type="EMBL" id="KAK7487480.1"/>
    </source>
</evidence>
<protein>
    <recommendedName>
        <fullName evidence="2">Galaxin-like repeats domain-containing protein</fullName>
    </recommendedName>
</protein>
<accession>A0ABD0KKZ2</accession>
<feature type="signal peptide" evidence="1">
    <location>
        <begin position="1"/>
        <end position="21"/>
    </location>
</feature>
<keyword evidence="4" id="KW-1185">Reference proteome</keyword>
<name>A0ABD0KKZ2_9CAEN</name>
<dbReference type="PANTHER" id="PTHR34490">
    <property type="entry name" value="PROTEIN CBG12054-RELATED"/>
    <property type="match status" value="1"/>
</dbReference>
<dbReference type="EMBL" id="JACVVK020000164">
    <property type="protein sequence ID" value="KAK7487480.1"/>
    <property type="molecule type" value="Genomic_DNA"/>
</dbReference>